<evidence type="ECO:0000313" key="3">
    <source>
        <dbReference type="EMBL" id="PDP42880.1"/>
    </source>
</evidence>
<keyword evidence="1" id="KW-0732">Signal</keyword>
<dbReference type="SUPFAM" id="SSF49373">
    <property type="entry name" value="Invasin/intimin cell-adhesion fragments"/>
    <property type="match status" value="1"/>
</dbReference>
<dbReference type="InterPro" id="IPR003343">
    <property type="entry name" value="Big_2"/>
</dbReference>
<evidence type="ECO:0000313" key="4">
    <source>
        <dbReference type="Proteomes" id="UP000219259"/>
    </source>
</evidence>
<protein>
    <recommendedName>
        <fullName evidence="2">BIG2 domain-containing protein</fullName>
    </recommendedName>
</protein>
<evidence type="ECO:0000256" key="1">
    <source>
        <dbReference type="SAM" id="SignalP"/>
    </source>
</evidence>
<sequence length="1058" mass="111570">MKKKMFTLWMTGLFLLLTTLGAAAQNSGTTGPLNWNYDAGTKTLAITGTGAMPDFNNASEIPWHSLQSKIQTVTIGDGVTSVGNNAFSDCALTSVTLPNSLTAIGDHAFKGCSGLTSITIPNSVTTIGEWAFKGCSGLTSITLPNSLTAIGQSALSGCTGLTSITIPNSVTTIGEWAFFGCSGLKSITFPNSLTAIGESAFYGCGALTSITLPDALTTIGESAFKGCSGLKSITFPNSLTTIGESAFYDCGALTSITLPDALTTIGRSAFYGCSGLKSITFPNSLTTIGESAFYNCGSLTSITIPNSVTTIGRSAFYGCSGLKSITLPDGLTTIEERAFYNCGVLTSITIPNSVATIGESAFYGCSGLKSITLPDGLTTIEWGAFYNCGALKDVTVAWDTPIDIQRDVFRELTLSGIRLHVPAGKKTVYEAKDVWKEFNIVEDDDFGGLQWNYDAATKTLTITNPTPDTPKPMPNFATPNDQLWGAFQKEIQKITIGDGVTSVGDFAFSGCDALKSITLPKSVTTIGQSAFSGCWDLRSLTLPDGVNTIGEKAFYDCLELTSITIPKSVTAIGQETFHYCVSLTSLTLPDALTAIGKKAFYSCNALTSVTFPKSITTIGENAFDGCTALKDLTVAWKDNASIPDIGSKDVFKYLTPQNIKLHVPAGKKAVYEAKDVWKEFQIVELPLIPALSVTPKTLSFVDAGGTKPITVNANGAWTAQCDASWITLSATSGTGNGTITVTAPAYEDEQPRTANIFFVSGALKETVTVTQNPKPGPAFVALDYTELTLPAGASQRLVVTAYPKDADINRDVKWYSSNNDIATVSRDGTVTALAPGRADITVVANVGGQQTACRVRVVPAEQMVSVTSGGDNTLRLALVAPSDADFTLSFDVDLPEGFALDAKKTAPDASLAAGYAVTVTGKRVEMKPNGLRSGSTMEKRNLLTFACTAAPGTSKGTYKAALRNLTFTPTAGYALQNITVPFTFTHTVANQTIDGLRVYAAGGALRLTLPKAERVHIYNVVGSLVRTMNASAGDHVLPLSSGMYVVRVGERVTKILIK</sequence>
<dbReference type="Gene3D" id="2.60.40.10">
    <property type="entry name" value="Immunoglobulins"/>
    <property type="match status" value="1"/>
</dbReference>
<dbReference type="InterPro" id="IPR013783">
    <property type="entry name" value="Ig-like_fold"/>
</dbReference>
<dbReference type="Pfam" id="PF13004">
    <property type="entry name" value="BACON"/>
    <property type="match status" value="1"/>
</dbReference>
<organism evidence="3 4">
    <name type="scientific">Tannerella forsythia</name>
    <name type="common">Bacteroides forsythus</name>
    <dbReference type="NCBI Taxonomy" id="28112"/>
    <lineage>
        <taxon>Bacteria</taxon>
        <taxon>Pseudomonadati</taxon>
        <taxon>Bacteroidota</taxon>
        <taxon>Bacteroidia</taxon>
        <taxon>Bacteroidales</taxon>
        <taxon>Tannerellaceae</taxon>
        <taxon>Tannerella</taxon>
    </lineage>
</organism>
<dbReference type="AlphaFoldDB" id="A0A2A6E5P5"/>
<feature type="domain" description="BIG2" evidence="2">
    <location>
        <begin position="776"/>
        <end position="854"/>
    </location>
</feature>
<dbReference type="PANTHER" id="PTHR45661">
    <property type="entry name" value="SURFACE ANTIGEN"/>
    <property type="match status" value="1"/>
</dbReference>
<dbReference type="Proteomes" id="UP000219259">
    <property type="component" value="Unassembled WGS sequence"/>
</dbReference>
<dbReference type="RefSeq" id="WP_097531519.1">
    <property type="nucleotide sequence ID" value="NZ_NSLJ01000035.1"/>
</dbReference>
<proteinExistence type="predicted"/>
<dbReference type="EMBL" id="NSLJ01000035">
    <property type="protein sequence ID" value="PDP42880.1"/>
    <property type="molecule type" value="Genomic_DNA"/>
</dbReference>
<dbReference type="Gene3D" id="3.80.10.10">
    <property type="entry name" value="Ribonuclease Inhibitor"/>
    <property type="match status" value="3"/>
</dbReference>
<reference evidence="3 4" key="1">
    <citation type="submission" date="2017-09" db="EMBL/GenBank/DDBJ databases">
        <title>Phase variable restriction modification systems are present in the genome sequences of periodontal pathogens Prevotella intermedia, Tannerella forsythia and Porphyromonas gingivalis.</title>
        <authorList>
            <person name="Haigh R.D."/>
            <person name="Crawford L."/>
            <person name="Ralph J."/>
            <person name="Wanford J."/>
            <person name="Vartoukian S.R."/>
            <person name="Hijazib K."/>
            <person name="Wade W."/>
            <person name="Oggioni M.R."/>
        </authorList>
    </citation>
    <scope>NUCLEOTIDE SEQUENCE [LARGE SCALE GENOMIC DNA]</scope>
    <source>
        <strain evidence="3 4">WW11663</strain>
    </source>
</reference>
<dbReference type="SMART" id="SM00635">
    <property type="entry name" value="BID_2"/>
    <property type="match status" value="1"/>
</dbReference>
<dbReference type="CDD" id="cd14948">
    <property type="entry name" value="BACON"/>
    <property type="match status" value="1"/>
</dbReference>
<name>A0A2A6E5P5_TANFO</name>
<dbReference type="InterPro" id="IPR024361">
    <property type="entry name" value="BACON"/>
</dbReference>
<dbReference type="Pfam" id="PF13306">
    <property type="entry name" value="LRR_5"/>
    <property type="match status" value="3"/>
</dbReference>
<dbReference type="Pfam" id="PF02368">
    <property type="entry name" value="Big_2"/>
    <property type="match status" value="1"/>
</dbReference>
<comment type="caution">
    <text evidence="3">The sequence shown here is derived from an EMBL/GenBank/DDBJ whole genome shotgun (WGS) entry which is preliminary data.</text>
</comment>
<dbReference type="InterPro" id="IPR008964">
    <property type="entry name" value="Invasin/intimin_cell_adhesion"/>
</dbReference>
<feature type="chain" id="PRO_5018048564" description="BIG2 domain-containing protein" evidence="1">
    <location>
        <begin position="25"/>
        <end position="1058"/>
    </location>
</feature>
<dbReference type="InterPro" id="IPR053139">
    <property type="entry name" value="Surface_bspA-like"/>
</dbReference>
<dbReference type="InterPro" id="IPR026906">
    <property type="entry name" value="LRR_5"/>
</dbReference>
<evidence type="ECO:0000259" key="2">
    <source>
        <dbReference type="SMART" id="SM00635"/>
    </source>
</evidence>
<dbReference type="Gene3D" id="2.60.40.1080">
    <property type="match status" value="1"/>
</dbReference>
<dbReference type="PANTHER" id="PTHR45661:SF3">
    <property type="entry name" value="IG-LIKE DOMAIN-CONTAINING PROTEIN"/>
    <property type="match status" value="1"/>
</dbReference>
<feature type="signal peptide" evidence="1">
    <location>
        <begin position="1"/>
        <end position="24"/>
    </location>
</feature>
<gene>
    <name evidence="3" type="ORF">CLI86_11330</name>
</gene>
<dbReference type="SMR" id="A0A2A6E5P5"/>
<dbReference type="InterPro" id="IPR032675">
    <property type="entry name" value="LRR_dom_sf"/>
</dbReference>
<dbReference type="SUPFAM" id="SSF52058">
    <property type="entry name" value="L domain-like"/>
    <property type="match status" value="2"/>
</dbReference>
<accession>A0A2A6E5P5</accession>